<keyword evidence="5 6" id="KW-0472">Membrane</keyword>
<sequence length="436" mass="45815">MAFHPVAAGDHDDHTPSVPRAYAWVVFALTFGLLISDYMSRQVLNAVFPLLKGEWALSDAQLGLLSGIVALMVGLLTFPLSLLADRFGRVRSLALMAVLWSLATLGCGLADNFEQMFVARFLVGVGEAAYGSVGIAVVLSVFPRHLRATLTGAFMAGGMFGSVLGMGLGGVLAEHFGWRWAFAGMALFGLVLAVLYPLVVREARIGTPRVRAKAESGGERPLRSLFATRSVVCAYVGSGLQLFVGAAVMVWFPSYLNRYYHMATDQAGMVSALIVLAGGAGMVLCGMLSDRLCRHSPDRKIALAIAFCLISCLLLGSAFQLPAGALQLALIALGMLVATGTSGPAGAMVANLTHVAVHGTAFATLTLANNLLGLAPGPLLTGVLADVLGLDRAFQLVPLISIAAALVFAYAKRHYHRDIQRLGPQPLPGSPMGVQA</sequence>
<dbReference type="Proteomes" id="UP000583387">
    <property type="component" value="Unassembled WGS sequence"/>
</dbReference>
<name>A0A7U7EMM6_9GAMM</name>
<feature type="transmembrane region" description="Helical" evidence="6">
    <location>
        <begin position="232"/>
        <end position="256"/>
    </location>
</feature>
<feature type="transmembrane region" description="Helical" evidence="6">
    <location>
        <begin position="117"/>
        <end position="142"/>
    </location>
</feature>
<evidence type="ECO:0000256" key="5">
    <source>
        <dbReference type="ARBA" id="ARBA00023136"/>
    </source>
</evidence>
<dbReference type="GO" id="GO:0022857">
    <property type="term" value="F:transmembrane transporter activity"/>
    <property type="evidence" value="ECO:0007669"/>
    <property type="project" value="InterPro"/>
</dbReference>
<evidence type="ECO:0000256" key="6">
    <source>
        <dbReference type="SAM" id="Phobius"/>
    </source>
</evidence>
<feature type="transmembrane region" description="Helical" evidence="6">
    <location>
        <begin position="21"/>
        <end position="40"/>
    </location>
</feature>
<keyword evidence="9" id="KW-1185">Reference proteome</keyword>
<feature type="transmembrane region" description="Helical" evidence="6">
    <location>
        <begin position="393"/>
        <end position="411"/>
    </location>
</feature>
<evidence type="ECO:0000313" key="8">
    <source>
        <dbReference type="EMBL" id="CAD5107443.1"/>
    </source>
</evidence>
<feature type="transmembrane region" description="Helical" evidence="6">
    <location>
        <begin position="301"/>
        <end position="319"/>
    </location>
</feature>
<dbReference type="AlphaFoldDB" id="A0A7U7EMM6"/>
<evidence type="ECO:0000313" key="9">
    <source>
        <dbReference type="Proteomes" id="UP000583387"/>
    </source>
</evidence>
<dbReference type="RefSeq" id="WP_187670792.1">
    <property type="nucleotide sequence ID" value="NZ_CAJFCI010000035.1"/>
</dbReference>
<evidence type="ECO:0000256" key="2">
    <source>
        <dbReference type="ARBA" id="ARBA00022448"/>
    </source>
</evidence>
<gene>
    <name evidence="8" type="primary">exuT_2</name>
    <name evidence="8" type="ORF">PSEWESI4_01716</name>
</gene>
<dbReference type="PANTHER" id="PTHR23505">
    <property type="entry name" value="SPINSTER"/>
    <property type="match status" value="1"/>
</dbReference>
<dbReference type="InterPro" id="IPR020846">
    <property type="entry name" value="MFS_dom"/>
</dbReference>
<feature type="domain" description="Major facilitator superfamily (MFS) profile" evidence="7">
    <location>
        <begin position="25"/>
        <end position="416"/>
    </location>
</feature>
<evidence type="ECO:0000256" key="4">
    <source>
        <dbReference type="ARBA" id="ARBA00022989"/>
    </source>
</evidence>
<dbReference type="SUPFAM" id="SSF103473">
    <property type="entry name" value="MFS general substrate transporter"/>
    <property type="match status" value="1"/>
</dbReference>
<reference evidence="8 9" key="1">
    <citation type="submission" date="2020-08" db="EMBL/GenBank/DDBJ databases">
        <authorList>
            <person name="Criscuolo A."/>
        </authorList>
    </citation>
    <scope>NUCLEOTIDE SEQUENCE [LARGE SCALE GENOMIC DNA]</scope>
    <source>
        <strain evidence="8">CIP111764</strain>
    </source>
</reference>
<proteinExistence type="predicted"/>
<keyword evidence="4 6" id="KW-1133">Transmembrane helix</keyword>
<keyword evidence="2" id="KW-0813">Transport</keyword>
<evidence type="ECO:0000259" key="7">
    <source>
        <dbReference type="PROSITE" id="PS50850"/>
    </source>
</evidence>
<comment type="caution">
    <text evidence="8">The sequence shown here is derived from an EMBL/GenBank/DDBJ whole genome shotgun (WGS) entry which is preliminary data.</text>
</comment>
<feature type="transmembrane region" description="Helical" evidence="6">
    <location>
        <begin position="325"/>
        <end position="343"/>
    </location>
</feature>
<feature type="transmembrane region" description="Helical" evidence="6">
    <location>
        <begin position="178"/>
        <end position="199"/>
    </location>
</feature>
<keyword evidence="3 6" id="KW-0812">Transmembrane</keyword>
<dbReference type="PROSITE" id="PS50850">
    <property type="entry name" value="MFS"/>
    <property type="match status" value="1"/>
</dbReference>
<organism evidence="8 9">
    <name type="scientific">Zestomonas carbonaria</name>
    <dbReference type="NCBI Taxonomy" id="2762745"/>
    <lineage>
        <taxon>Bacteria</taxon>
        <taxon>Pseudomonadati</taxon>
        <taxon>Pseudomonadota</taxon>
        <taxon>Gammaproteobacteria</taxon>
        <taxon>Pseudomonadales</taxon>
        <taxon>Pseudomonadaceae</taxon>
        <taxon>Zestomonas</taxon>
    </lineage>
</organism>
<accession>A0A7U7EMM6</accession>
<evidence type="ECO:0000256" key="1">
    <source>
        <dbReference type="ARBA" id="ARBA00004141"/>
    </source>
</evidence>
<dbReference type="InterPro" id="IPR011701">
    <property type="entry name" value="MFS"/>
</dbReference>
<dbReference type="Pfam" id="PF07690">
    <property type="entry name" value="MFS_1"/>
    <property type="match status" value="1"/>
</dbReference>
<comment type="subcellular location">
    <subcellularLocation>
        <location evidence="1">Membrane</location>
        <topology evidence="1">Multi-pass membrane protein</topology>
    </subcellularLocation>
</comment>
<dbReference type="InterPro" id="IPR044770">
    <property type="entry name" value="MFS_spinster-like"/>
</dbReference>
<protein>
    <submittedName>
        <fullName evidence="8">Hexuronate transporter</fullName>
    </submittedName>
</protein>
<evidence type="ECO:0000256" key="3">
    <source>
        <dbReference type="ARBA" id="ARBA00022692"/>
    </source>
</evidence>
<feature type="transmembrane region" description="Helical" evidence="6">
    <location>
        <begin position="268"/>
        <end position="289"/>
    </location>
</feature>
<dbReference type="PANTHER" id="PTHR23505:SF79">
    <property type="entry name" value="PROTEIN SPINSTER"/>
    <property type="match status" value="1"/>
</dbReference>
<feature type="transmembrane region" description="Helical" evidence="6">
    <location>
        <begin position="60"/>
        <end position="80"/>
    </location>
</feature>
<dbReference type="EMBL" id="CAJFCI010000035">
    <property type="protein sequence ID" value="CAD5107443.1"/>
    <property type="molecule type" value="Genomic_DNA"/>
</dbReference>
<feature type="transmembrane region" description="Helical" evidence="6">
    <location>
        <begin position="355"/>
        <end position="373"/>
    </location>
</feature>
<feature type="transmembrane region" description="Helical" evidence="6">
    <location>
        <begin position="92"/>
        <end position="111"/>
    </location>
</feature>
<dbReference type="Gene3D" id="1.20.1250.20">
    <property type="entry name" value="MFS general substrate transporter like domains"/>
    <property type="match status" value="2"/>
</dbReference>
<dbReference type="GO" id="GO:0016020">
    <property type="term" value="C:membrane"/>
    <property type="evidence" value="ECO:0007669"/>
    <property type="project" value="UniProtKB-SubCell"/>
</dbReference>
<dbReference type="InterPro" id="IPR036259">
    <property type="entry name" value="MFS_trans_sf"/>
</dbReference>
<feature type="transmembrane region" description="Helical" evidence="6">
    <location>
        <begin position="154"/>
        <end position="172"/>
    </location>
</feature>